<comment type="caution">
    <text evidence="15">The sequence shown here is derived from an EMBL/GenBank/DDBJ whole genome shotgun (WGS) entry which is preliminary data.</text>
</comment>
<evidence type="ECO:0000256" key="3">
    <source>
        <dbReference type="ARBA" id="ARBA00022723"/>
    </source>
</evidence>
<dbReference type="PROSITE" id="PS00028">
    <property type="entry name" value="ZINC_FINGER_C2H2_1"/>
    <property type="match status" value="1"/>
</dbReference>
<comment type="similarity">
    <text evidence="2 11">Belongs to the GTF2H2 family.</text>
</comment>
<dbReference type="GO" id="GO:0006351">
    <property type="term" value="P:DNA-templated transcription"/>
    <property type="evidence" value="ECO:0007669"/>
    <property type="project" value="InterPro"/>
</dbReference>
<dbReference type="Pfam" id="PF07975">
    <property type="entry name" value="C1_4"/>
    <property type="match status" value="1"/>
</dbReference>
<keyword evidence="6 11" id="KW-0862">Zinc</keyword>
<organism evidence="15 16">
    <name type="scientific">Parathielavia appendiculata</name>
    <dbReference type="NCBI Taxonomy" id="2587402"/>
    <lineage>
        <taxon>Eukaryota</taxon>
        <taxon>Fungi</taxon>
        <taxon>Dikarya</taxon>
        <taxon>Ascomycota</taxon>
        <taxon>Pezizomycotina</taxon>
        <taxon>Sordariomycetes</taxon>
        <taxon>Sordariomycetidae</taxon>
        <taxon>Sordariales</taxon>
        <taxon>Chaetomiaceae</taxon>
        <taxon>Parathielavia</taxon>
    </lineage>
</organism>
<feature type="zinc finger region" description="C4-type" evidence="12">
    <location>
        <begin position="352"/>
        <end position="369"/>
    </location>
</feature>
<dbReference type="SMART" id="SM01047">
    <property type="entry name" value="C1_4"/>
    <property type="match status" value="1"/>
</dbReference>
<evidence type="ECO:0000256" key="6">
    <source>
        <dbReference type="ARBA" id="ARBA00022833"/>
    </source>
</evidence>
<keyword evidence="8 11" id="KW-0804">Transcription</keyword>
<dbReference type="InterPro" id="IPR013087">
    <property type="entry name" value="Znf_C2H2_type"/>
</dbReference>
<evidence type="ECO:0000313" key="15">
    <source>
        <dbReference type="EMBL" id="KAK4122664.1"/>
    </source>
</evidence>
<evidence type="ECO:0000256" key="10">
    <source>
        <dbReference type="ARBA" id="ARBA00023242"/>
    </source>
</evidence>
<dbReference type="AlphaFoldDB" id="A0AAN6Z3G2"/>
<evidence type="ECO:0000313" key="16">
    <source>
        <dbReference type="Proteomes" id="UP001302602"/>
    </source>
</evidence>
<keyword evidence="3 11" id="KW-0479">Metal-binding</keyword>
<reference evidence="15" key="1">
    <citation type="journal article" date="2023" name="Mol. Phylogenet. Evol.">
        <title>Genome-scale phylogeny and comparative genomics of the fungal order Sordariales.</title>
        <authorList>
            <person name="Hensen N."/>
            <person name="Bonometti L."/>
            <person name="Westerberg I."/>
            <person name="Brannstrom I.O."/>
            <person name="Guillou S."/>
            <person name="Cros-Aarteil S."/>
            <person name="Calhoun S."/>
            <person name="Haridas S."/>
            <person name="Kuo A."/>
            <person name="Mondo S."/>
            <person name="Pangilinan J."/>
            <person name="Riley R."/>
            <person name="LaButti K."/>
            <person name="Andreopoulos B."/>
            <person name="Lipzen A."/>
            <person name="Chen C."/>
            <person name="Yan M."/>
            <person name="Daum C."/>
            <person name="Ng V."/>
            <person name="Clum A."/>
            <person name="Steindorff A."/>
            <person name="Ohm R.A."/>
            <person name="Martin F."/>
            <person name="Silar P."/>
            <person name="Natvig D.O."/>
            <person name="Lalanne C."/>
            <person name="Gautier V."/>
            <person name="Ament-Velasquez S.L."/>
            <person name="Kruys A."/>
            <person name="Hutchinson M.I."/>
            <person name="Powell A.J."/>
            <person name="Barry K."/>
            <person name="Miller A.N."/>
            <person name="Grigoriev I.V."/>
            <person name="Debuchy R."/>
            <person name="Gladieux P."/>
            <person name="Hiltunen Thoren M."/>
            <person name="Johannesson H."/>
        </authorList>
    </citation>
    <scope>NUCLEOTIDE SEQUENCE</scope>
    <source>
        <strain evidence="15">CBS 731.68</strain>
    </source>
</reference>
<feature type="domain" description="VWFA" evidence="14">
    <location>
        <begin position="105"/>
        <end position="257"/>
    </location>
</feature>
<dbReference type="GO" id="GO:0008270">
    <property type="term" value="F:zinc ion binding"/>
    <property type="evidence" value="ECO:0007669"/>
    <property type="project" value="UniProtKB-UniRule"/>
</dbReference>
<dbReference type="RefSeq" id="XP_062646435.1">
    <property type="nucleotide sequence ID" value="XM_062793116.1"/>
</dbReference>
<dbReference type="GeneID" id="87829885"/>
<dbReference type="NCBIfam" id="TIGR00622">
    <property type="entry name" value="ssl1"/>
    <property type="match status" value="2"/>
</dbReference>
<dbReference type="Pfam" id="PF04056">
    <property type="entry name" value="Ssl1"/>
    <property type="match status" value="1"/>
</dbReference>
<dbReference type="Proteomes" id="UP001302602">
    <property type="component" value="Unassembled WGS sequence"/>
</dbReference>
<dbReference type="SUPFAM" id="SSF57889">
    <property type="entry name" value="Cysteine-rich domain"/>
    <property type="match status" value="1"/>
</dbReference>
<feature type="region of interest" description="Disordered" evidence="13">
    <location>
        <begin position="1"/>
        <end position="52"/>
    </location>
</feature>
<dbReference type="InterPro" id="IPR036465">
    <property type="entry name" value="vWFA_dom_sf"/>
</dbReference>
<dbReference type="InterPro" id="IPR004595">
    <property type="entry name" value="TFIIH_C1-like_dom"/>
</dbReference>
<dbReference type="SMART" id="SM00327">
    <property type="entry name" value="VWA"/>
    <property type="match status" value="1"/>
</dbReference>
<dbReference type="SUPFAM" id="SSF53300">
    <property type="entry name" value="vWA-like"/>
    <property type="match status" value="1"/>
</dbReference>
<keyword evidence="5" id="KW-0863">Zinc-finger</keyword>
<dbReference type="PIRSF" id="PIRSF015919">
    <property type="entry name" value="TFIIH_SSL1"/>
    <property type="match status" value="1"/>
</dbReference>
<evidence type="ECO:0000259" key="14">
    <source>
        <dbReference type="PROSITE" id="PS50234"/>
    </source>
</evidence>
<dbReference type="FunFam" id="3.40.50.410:FF:000015">
    <property type="entry name" value="General transcription factor IIH subunit 2"/>
    <property type="match status" value="1"/>
</dbReference>
<evidence type="ECO:0000256" key="7">
    <source>
        <dbReference type="ARBA" id="ARBA00023015"/>
    </source>
</evidence>
<sequence>MADSDGEYVEDFSDDDLGGNRADTGGDASSYGTRSKAGRRAGKAGDSRKAKAGRSKAAWEDIKRSWENVVETEDGSITIEALIEAEKRRRLMRDTTPLQRGIIRHLMLVLDMSFAMAEKDLLPNRYLLTLNYAVDFVREYFEQNPISQMGIVGMRDGIAVRISDMGGNPTEHIEKLRAWAEQQEPQGNPSLQNALEMCRGALFHTPSHGTREVLIIYGALLSSDPGDIHDTIANLLTDRIRVSIVGLAAQVAICAELCSRTNGGDPSSYAIALHEQHFRELLLAATIPPVTHAFPSSSSDAKEANSNSNNGGSSSTQASLLMMGFPSRTLASKDHVSLCACHNRPTREGYACTRCRTKVCRLPAECPVCGLTLVLSTHLARSYHHLFPLKGWVEVPWSEAGKSAACFACLVPFPAVPRGKMMAGKGKAVAASAAGEKGDGKGGGVGVGVDPAVVMPEIKTAGVSESGRYACTVCGHHFCIDCDVYAHEIIHNCPGCQSDPRVIKGQPEADGEGMNGQGHQEKGTANEAMVIDS</sequence>
<evidence type="ECO:0000256" key="2">
    <source>
        <dbReference type="ARBA" id="ARBA00006092"/>
    </source>
</evidence>
<dbReference type="GO" id="GO:0006357">
    <property type="term" value="P:regulation of transcription by RNA polymerase II"/>
    <property type="evidence" value="ECO:0007669"/>
    <property type="project" value="UniProtKB-UniRule"/>
</dbReference>
<keyword evidence="7 11" id="KW-0805">Transcription regulation</keyword>
<dbReference type="Gene3D" id="3.30.40.10">
    <property type="entry name" value="Zinc/RING finger domain, C3HC4 (zinc finger)"/>
    <property type="match status" value="1"/>
</dbReference>
<accession>A0AAN6Z3G2</accession>
<dbReference type="InterPro" id="IPR002035">
    <property type="entry name" value="VWF_A"/>
</dbReference>
<dbReference type="GO" id="GO:0000439">
    <property type="term" value="C:transcription factor TFIIH core complex"/>
    <property type="evidence" value="ECO:0007669"/>
    <property type="project" value="UniProtKB-UniRule"/>
</dbReference>
<dbReference type="PANTHER" id="PTHR12695:SF2">
    <property type="entry name" value="GENERAL TRANSCRIPTION FACTOR IIH SUBUNIT 2-RELATED"/>
    <property type="match status" value="1"/>
</dbReference>
<dbReference type="InterPro" id="IPR013083">
    <property type="entry name" value="Znf_RING/FYVE/PHD"/>
</dbReference>
<dbReference type="PROSITE" id="PS50234">
    <property type="entry name" value="VWFA"/>
    <property type="match status" value="1"/>
</dbReference>
<feature type="region of interest" description="Disordered" evidence="13">
    <location>
        <begin position="504"/>
        <end position="533"/>
    </location>
</feature>
<dbReference type="EMBL" id="MU853230">
    <property type="protein sequence ID" value="KAK4122664.1"/>
    <property type="molecule type" value="Genomic_DNA"/>
</dbReference>
<evidence type="ECO:0000256" key="12">
    <source>
        <dbReference type="PIRSR" id="PIRSR015919-1"/>
    </source>
</evidence>
<proteinExistence type="inferred from homology"/>
<name>A0AAN6Z3G2_9PEZI</name>
<evidence type="ECO:0000256" key="5">
    <source>
        <dbReference type="ARBA" id="ARBA00022771"/>
    </source>
</evidence>
<protein>
    <recommendedName>
        <fullName evidence="11">General transcription and DNA repair factor IIH</fullName>
    </recommendedName>
</protein>
<evidence type="ECO:0000256" key="4">
    <source>
        <dbReference type="ARBA" id="ARBA00022763"/>
    </source>
</evidence>
<dbReference type="PANTHER" id="PTHR12695">
    <property type="entry name" value="GENERAL TRANSCRIPTION FACTOR IIH SUBUNIT 2"/>
    <property type="match status" value="1"/>
</dbReference>
<keyword evidence="4" id="KW-0227">DNA damage</keyword>
<feature type="compositionally biased region" description="Low complexity" evidence="13">
    <location>
        <begin position="305"/>
        <end position="315"/>
    </location>
</feature>
<evidence type="ECO:0000256" key="1">
    <source>
        <dbReference type="ARBA" id="ARBA00004123"/>
    </source>
</evidence>
<comment type="function">
    <text evidence="11">Component of the general transcription and DNA repair factor IIH (TFIIH) core complex, which is involved in general and transcription-coupled nucleotide excision repair (NER) of damaged DNA and, when complexed to TFIIK, in RNA transcription by RNA polymerase II.</text>
</comment>
<feature type="compositionally biased region" description="Acidic residues" evidence="13">
    <location>
        <begin position="1"/>
        <end position="17"/>
    </location>
</feature>
<evidence type="ECO:0000256" key="13">
    <source>
        <dbReference type="SAM" id="MobiDB-lite"/>
    </source>
</evidence>
<gene>
    <name evidence="15" type="ORF">N657DRAFT_646385</name>
</gene>
<dbReference type="Gene3D" id="3.40.50.410">
    <property type="entry name" value="von Willebrand factor, type A domain"/>
    <property type="match status" value="1"/>
</dbReference>
<dbReference type="GO" id="GO:0005675">
    <property type="term" value="C:transcription factor TFIIH holo complex"/>
    <property type="evidence" value="ECO:0007669"/>
    <property type="project" value="UniProtKB-UniRule"/>
</dbReference>
<evidence type="ECO:0000256" key="9">
    <source>
        <dbReference type="ARBA" id="ARBA00023204"/>
    </source>
</evidence>
<comment type="subcellular location">
    <subcellularLocation>
        <location evidence="1 11">Nucleus</location>
    </subcellularLocation>
</comment>
<keyword evidence="10 11" id="KW-0539">Nucleus</keyword>
<dbReference type="GO" id="GO:0006289">
    <property type="term" value="P:nucleotide-excision repair"/>
    <property type="evidence" value="ECO:0007669"/>
    <property type="project" value="UniProtKB-UniRule"/>
</dbReference>
<keyword evidence="9" id="KW-0234">DNA repair</keyword>
<evidence type="ECO:0000256" key="11">
    <source>
        <dbReference type="PIRNR" id="PIRNR015919"/>
    </source>
</evidence>
<reference evidence="15" key="2">
    <citation type="submission" date="2023-05" db="EMBL/GenBank/DDBJ databases">
        <authorList>
            <consortium name="Lawrence Berkeley National Laboratory"/>
            <person name="Steindorff A."/>
            <person name="Hensen N."/>
            <person name="Bonometti L."/>
            <person name="Westerberg I."/>
            <person name="Brannstrom I.O."/>
            <person name="Guillou S."/>
            <person name="Cros-Aarteil S."/>
            <person name="Calhoun S."/>
            <person name="Haridas S."/>
            <person name="Kuo A."/>
            <person name="Mondo S."/>
            <person name="Pangilinan J."/>
            <person name="Riley R."/>
            <person name="Labutti K."/>
            <person name="Andreopoulos B."/>
            <person name="Lipzen A."/>
            <person name="Chen C."/>
            <person name="Yanf M."/>
            <person name="Daum C."/>
            <person name="Ng V."/>
            <person name="Clum A."/>
            <person name="Ohm R."/>
            <person name="Martin F."/>
            <person name="Silar P."/>
            <person name="Natvig D."/>
            <person name="Lalanne C."/>
            <person name="Gautier V."/>
            <person name="Ament-Velasquez S.L."/>
            <person name="Kruys A."/>
            <person name="Hutchinson M.I."/>
            <person name="Powell A.J."/>
            <person name="Barry K."/>
            <person name="Miller A.N."/>
            <person name="Grigoriev I.V."/>
            <person name="Debuchy R."/>
            <person name="Gladieux P."/>
            <person name="Thoren M.H."/>
            <person name="Johannesson H."/>
        </authorList>
    </citation>
    <scope>NUCLEOTIDE SEQUENCE</scope>
    <source>
        <strain evidence="15">CBS 731.68</strain>
    </source>
</reference>
<evidence type="ECO:0000256" key="8">
    <source>
        <dbReference type="ARBA" id="ARBA00023163"/>
    </source>
</evidence>
<keyword evidence="16" id="KW-1185">Reference proteome</keyword>
<dbReference type="InterPro" id="IPR046349">
    <property type="entry name" value="C1-like_sf"/>
</dbReference>
<dbReference type="InterPro" id="IPR012170">
    <property type="entry name" value="TFIIH_SSL1/p44"/>
</dbReference>
<dbReference type="CDD" id="cd01453">
    <property type="entry name" value="vWA_transcription_factor_IIH_type"/>
    <property type="match status" value="1"/>
</dbReference>
<dbReference type="InterPro" id="IPR007198">
    <property type="entry name" value="Ssl1-like"/>
</dbReference>
<feature type="region of interest" description="Disordered" evidence="13">
    <location>
        <begin position="294"/>
        <end position="315"/>
    </location>
</feature>